<evidence type="ECO:0000313" key="4">
    <source>
        <dbReference type="Proteomes" id="UP000542813"/>
    </source>
</evidence>
<comment type="caution">
    <text evidence="3">The sequence shown here is derived from an EMBL/GenBank/DDBJ whole genome shotgun (WGS) entry which is preliminary data.</text>
</comment>
<feature type="signal peptide" evidence="2">
    <location>
        <begin position="1"/>
        <end position="17"/>
    </location>
</feature>
<feature type="region of interest" description="Disordered" evidence="1">
    <location>
        <begin position="19"/>
        <end position="53"/>
    </location>
</feature>
<protein>
    <recommendedName>
        <fullName evidence="5">Lipoprotein</fullName>
    </recommendedName>
</protein>
<evidence type="ECO:0000313" key="3">
    <source>
        <dbReference type="EMBL" id="MBB5788043.1"/>
    </source>
</evidence>
<gene>
    <name evidence="3" type="ORF">HD601_002618</name>
</gene>
<feature type="chain" id="PRO_5039182817" description="Lipoprotein" evidence="2">
    <location>
        <begin position="18"/>
        <end position="207"/>
    </location>
</feature>
<dbReference type="RefSeq" id="WP_184830332.1">
    <property type="nucleotide sequence ID" value="NZ_JACHMM010000001.1"/>
</dbReference>
<keyword evidence="4" id="KW-1185">Reference proteome</keyword>
<proteinExistence type="predicted"/>
<evidence type="ECO:0000256" key="2">
    <source>
        <dbReference type="SAM" id="SignalP"/>
    </source>
</evidence>
<name>A0A7W9GQ85_9ACTN</name>
<dbReference type="AlphaFoldDB" id="A0A7W9GQ85"/>
<dbReference type="Proteomes" id="UP000542813">
    <property type="component" value="Unassembled WGS sequence"/>
</dbReference>
<evidence type="ECO:0008006" key="5">
    <source>
        <dbReference type="Google" id="ProtNLM"/>
    </source>
</evidence>
<sequence length="207" mass="21245">MLATLVVLSSMTATACAGGDGAAEAASTPSPTLDTPTAPDGTVPPPVTHSPAATAGPVLEWAPIWDASERVSVGLPAGAEAFESTVTLNDGSEIAVTGYAVSDDEGAIAFEIATAPSPRDGVEWYLDMLLEQGGVDIENSTVRPVEVGGRAGVDAELVLGDGVLMLLRVLPLDGDHEVLVVDTIGPSTERERLESEFARLTIGTFFA</sequence>
<organism evidence="3 4">
    <name type="scientific">Jiangella mangrovi</name>
    <dbReference type="NCBI Taxonomy" id="1524084"/>
    <lineage>
        <taxon>Bacteria</taxon>
        <taxon>Bacillati</taxon>
        <taxon>Actinomycetota</taxon>
        <taxon>Actinomycetes</taxon>
        <taxon>Jiangellales</taxon>
        <taxon>Jiangellaceae</taxon>
        <taxon>Jiangella</taxon>
    </lineage>
</organism>
<reference evidence="3 4" key="1">
    <citation type="submission" date="2020-08" db="EMBL/GenBank/DDBJ databases">
        <title>Sequencing the genomes of 1000 actinobacteria strains.</title>
        <authorList>
            <person name="Klenk H.-P."/>
        </authorList>
    </citation>
    <scope>NUCLEOTIDE SEQUENCE [LARGE SCALE GENOMIC DNA]</scope>
    <source>
        <strain evidence="3 4">DSM 102122</strain>
    </source>
</reference>
<keyword evidence="2" id="KW-0732">Signal</keyword>
<evidence type="ECO:0000256" key="1">
    <source>
        <dbReference type="SAM" id="MobiDB-lite"/>
    </source>
</evidence>
<feature type="compositionally biased region" description="Low complexity" evidence="1">
    <location>
        <begin position="19"/>
        <end position="28"/>
    </location>
</feature>
<accession>A0A7W9GQ85</accession>
<dbReference type="EMBL" id="JACHMM010000001">
    <property type="protein sequence ID" value="MBB5788043.1"/>
    <property type="molecule type" value="Genomic_DNA"/>
</dbReference>